<dbReference type="InterPro" id="IPR050266">
    <property type="entry name" value="AB_hydrolase_sf"/>
</dbReference>
<organism evidence="2 3">
    <name type="scientific">Streptomyces lincolnensis</name>
    <dbReference type="NCBI Taxonomy" id="1915"/>
    <lineage>
        <taxon>Bacteria</taxon>
        <taxon>Bacillati</taxon>
        <taxon>Actinomycetota</taxon>
        <taxon>Actinomycetes</taxon>
        <taxon>Kitasatosporales</taxon>
        <taxon>Streptomycetaceae</taxon>
        <taxon>Streptomyces</taxon>
    </lineage>
</organism>
<reference evidence="2 3" key="1">
    <citation type="submission" date="2016-07" db="EMBL/GenBank/DDBJ databases">
        <title>Enhancement of antibiotic productionsby engineered nitrateutilization in actinobacteria.</title>
        <authorList>
            <person name="Meng S.C."/>
        </authorList>
    </citation>
    <scope>NUCLEOTIDE SEQUENCE [LARGE SCALE GENOMIC DNA]</scope>
    <source>
        <strain evidence="2 3">NRRL 2936</strain>
    </source>
</reference>
<protein>
    <recommendedName>
        <fullName evidence="1">AB hydrolase-1 domain-containing protein</fullName>
    </recommendedName>
</protein>
<dbReference type="PANTHER" id="PTHR43798:SF33">
    <property type="entry name" value="HYDROLASE, PUTATIVE (AFU_ORTHOLOGUE AFUA_2G14860)-RELATED"/>
    <property type="match status" value="1"/>
</dbReference>
<evidence type="ECO:0000259" key="1">
    <source>
        <dbReference type="Pfam" id="PF12697"/>
    </source>
</evidence>
<dbReference type="Pfam" id="PF12697">
    <property type="entry name" value="Abhydrolase_6"/>
    <property type="match status" value="1"/>
</dbReference>
<dbReference type="PRINTS" id="PR00111">
    <property type="entry name" value="ABHYDROLASE"/>
</dbReference>
<dbReference type="AlphaFoldDB" id="A0A1B1MMC5"/>
<dbReference type="GO" id="GO:0016020">
    <property type="term" value="C:membrane"/>
    <property type="evidence" value="ECO:0007669"/>
    <property type="project" value="TreeGrafter"/>
</dbReference>
<dbReference type="PATRIC" id="fig|1915.4.peg.8215"/>
<dbReference type="STRING" id="1915.SLINC_7463"/>
<gene>
    <name evidence="2" type="ORF">SLINC_7463</name>
</gene>
<dbReference type="InterPro" id="IPR029058">
    <property type="entry name" value="AB_hydrolase_fold"/>
</dbReference>
<dbReference type="PANTHER" id="PTHR43798">
    <property type="entry name" value="MONOACYLGLYCEROL LIPASE"/>
    <property type="match status" value="1"/>
</dbReference>
<dbReference type="Gene3D" id="3.40.50.1820">
    <property type="entry name" value="alpha/beta hydrolase"/>
    <property type="match status" value="1"/>
</dbReference>
<dbReference type="KEGG" id="sls:SLINC_7463"/>
<accession>A0A1B1MMC5</accession>
<dbReference type="InterPro" id="IPR000073">
    <property type="entry name" value="AB_hydrolase_1"/>
</dbReference>
<dbReference type="EMBL" id="CP016438">
    <property type="protein sequence ID" value="ANS69687.1"/>
    <property type="molecule type" value="Genomic_DNA"/>
</dbReference>
<keyword evidence="3" id="KW-1185">Reference proteome</keyword>
<evidence type="ECO:0000313" key="3">
    <source>
        <dbReference type="Proteomes" id="UP000092598"/>
    </source>
</evidence>
<feature type="domain" description="AB hydrolase-1" evidence="1">
    <location>
        <begin position="42"/>
        <end position="271"/>
    </location>
</feature>
<name>A0A1B1MMC5_STRLN</name>
<dbReference type="Proteomes" id="UP000092598">
    <property type="component" value="Chromosome"/>
</dbReference>
<dbReference type="SUPFAM" id="SSF53474">
    <property type="entry name" value="alpha/beta-Hydrolases"/>
    <property type="match status" value="1"/>
</dbReference>
<proteinExistence type="predicted"/>
<evidence type="ECO:0000313" key="2">
    <source>
        <dbReference type="EMBL" id="ANS69687.1"/>
    </source>
</evidence>
<dbReference type="GO" id="GO:0003824">
    <property type="term" value="F:catalytic activity"/>
    <property type="evidence" value="ECO:0007669"/>
    <property type="project" value="UniProtKB-ARBA"/>
</dbReference>
<sequence>MVGGLFGRHRPGLRGDDMTDITHRGSDGCPLYAVSIGAGPTVFLLHGGGPDHRSLVSLAGLLADRYRVVLPDVRGYGRSVCADPALHTWSRYADDVVALMDHLGLAGAAVGGTGMGGTIALRAAAAHSERVQAALVISLEDIEDDAGKQAEAEMLERFAARVRSSGLGAAWSDLLPSLAPVIGNLVREAIPRADPASIVAACAIGRDRAFRTVDDLKAITVPTLIVPGADARHPGELAALAVQALPQGELAPAAPFDTVETAEELGHALAPALRAFLESRIPA</sequence>